<keyword evidence="5 11" id="KW-0808">Transferase</keyword>
<protein>
    <recommendedName>
        <fullName evidence="3 11">DNA-directed RNA polymerase subunit omega</fullName>
        <shortName evidence="11">RNAP omega subunit</shortName>
        <ecNumber evidence="2 11">2.7.7.6</ecNumber>
    </recommendedName>
    <alternativeName>
        <fullName evidence="9 11">RNA polymerase omega subunit</fullName>
    </alternativeName>
    <alternativeName>
        <fullName evidence="8 11">Transcriptase subunit omega</fullName>
    </alternativeName>
</protein>
<dbReference type="Gene3D" id="3.90.940.10">
    <property type="match status" value="1"/>
</dbReference>
<comment type="catalytic activity">
    <reaction evidence="10 11">
        <text>RNA(n) + a ribonucleoside 5'-triphosphate = RNA(n+1) + diphosphate</text>
        <dbReference type="Rhea" id="RHEA:21248"/>
        <dbReference type="Rhea" id="RHEA-COMP:14527"/>
        <dbReference type="Rhea" id="RHEA-COMP:17342"/>
        <dbReference type="ChEBI" id="CHEBI:33019"/>
        <dbReference type="ChEBI" id="CHEBI:61557"/>
        <dbReference type="ChEBI" id="CHEBI:140395"/>
        <dbReference type="EC" id="2.7.7.6"/>
    </reaction>
</comment>
<keyword evidence="14" id="KW-1185">Reference proteome</keyword>
<dbReference type="RefSeq" id="WP_160884505.1">
    <property type="nucleotide sequence ID" value="NZ_WURB01000006.1"/>
</dbReference>
<accession>A0A7X3MRK9</accession>
<evidence type="ECO:0000256" key="4">
    <source>
        <dbReference type="ARBA" id="ARBA00022478"/>
    </source>
</evidence>
<reference evidence="13 14" key="2">
    <citation type="submission" date="2020-01" db="EMBL/GenBank/DDBJ databases">
        <title>Microvirga sp. nov., an arsenate reduction bacterium isolated from Tibet hotspring sediments.</title>
        <authorList>
            <person name="Xian W.-D."/>
            <person name="Li W.-J."/>
        </authorList>
    </citation>
    <scope>NUCLEOTIDE SEQUENCE [LARGE SCALE GENOMIC DNA]</scope>
    <source>
        <strain evidence="13 14">KCTC 23863</strain>
    </source>
</reference>
<sequence>MARITTCDCERFVPNRFELVLLAAERAHRLAAGAEPLIARGQEPVTLLALREIASGRIELDRLRDELIGRVSRSDHDMPFGGPSSGWLAPGSWTDGSREGPSGGKAPERVH</sequence>
<dbReference type="GO" id="GO:0006351">
    <property type="term" value="P:DNA-templated transcription"/>
    <property type="evidence" value="ECO:0007669"/>
    <property type="project" value="UniProtKB-UniRule"/>
</dbReference>
<evidence type="ECO:0000256" key="3">
    <source>
        <dbReference type="ARBA" id="ARBA00013725"/>
    </source>
</evidence>
<evidence type="ECO:0000256" key="2">
    <source>
        <dbReference type="ARBA" id="ARBA00012418"/>
    </source>
</evidence>
<dbReference type="PANTHER" id="PTHR34476:SF1">
    <property type="entry name" value="DNA-DIRECTED RNA POLYMERASE SUBUNIT OMEGA"/>
    <property type="match status" value="1"/>
</dbReference>
<evidence type="ECO:0000256" key="9">
    <source>
        <dbReference type="ARBA" id="ARBA00030998"/>
    </source>
</evidence>
<keyword evidence="7 11" id="KW-0804">Transcription</keyword>
<dbReference type="EC" id="2.7.7.6" evidence="2 11"/>
<dbReference type="SUPFAM" id="SSF63562">
    <property type="entry name" value="RPB6/omega subunit-like"/>
    <property type="match status" value="1"/>
</dbReference>
<gene>
    <name evidence="11" type="primary">rpoZ</name>
    <name evidence="13" type="ORF">GR328_10680</name>
</gene>
<dbReference type="InterPro" id="IPR036161">
    <property type="entry name" value="RPB6/omega-like_sf"/>
</dbReference>
<dbReference type="GO" id="GO:0003899">
    <property type="term" value="F:DNA-directed RNA polymerase activity"/>
    <property type="evidence" value="ECO:0007669"/>
    <property type="project" value="UniProtKB-UniRule"/>
</dbReference>
<dbReference type="InterPro" id="IPR006110">
    <property type="entry name" value="Pol_omega/Rpo6/RPB6"/>
</dbReference>
<feature type="region of interest" description="Disordered" evidence="12">
    <location>
        <begin position="73"/>
        <end position="111"/>
    </location>
</feature>
<evidence type="ECO:0000256" key="1">
    <source>
        <dbReference type="ARBA" id="ARBA00006711"/>
    </source>
</evidence>
<evidence type="ECO:0000256" key="12">
    <source>
        <dbReference type="SAM" id="MobiDB-lite"/>
    </source>
</evidence>
<organism evidence="13 14">
    <name type="scientific">Microvirga makkahensis</name>
    <dbReference type="NCBI Taxonomy" id="1128670"/>
    <lineage>
        <taxon>Bacteria</taxon>
        <taxon>Pseudomonadati</taxon>
        <taxon>Pseudomonadota</taxon>
        <taxon>Alphaproteobacteria</taxon>
        <taxon>Hyphomicrobiales</taxon>
        <taxon>Methylobacteriaceae</taxon>
        <taxon>Microvirga</taxon>
    </lineage>
</organism>
<dbReference type="GO" id="GO:0003677">
    <property type="term" value="F:DNA binding"/>
    <property type="evidence" value="ECO:0007669"/>
    <property type="project" value="UniProtKB-UniRule"/>
</dbReference>
<reference evidence="13 14" key="1">
    <citation type="submission" date="2019-12" db="EMBL/GenBank/DDBJ databases">
        <authorList>
            <person name="Yuan C.-G."/>
        </authorList>
    </citation>
    <scope>NUCLEOTIDE SEQUENCE [LARGE SCALE GENOMIC DNA]</scope>
    <source>
        <strain evidence="13 14">KCTC 23863</strain>
    </source>
</reference>
<comment type="caution">
    <text evidence="13">The sequence shown here is derived from an EMBL/GenBank/DDBJ whole genome shotgun (WGS) entry which is preliminary data.</text>
</comment>
<evidence type="ECO:0000256" key="6">
    <source>
        <dbReference type="ARBA" id="ARBA00022695"/>
    </source>
</evidence>
<dbReference type="GO" id="GO:0000428">
    <property type="term" value="C:DNA-directed RNA polymerase complex"/>
    <property type="evidence" value="ECO:0007669"/>
    <property type="project" value="UniProtKB-KW"/>
</dbReference>
<evidence type="ECO:0000256" key="10">
    <source>
        <dbReference type="ARBA" id="ARBA00048552"/>
    </source>
</evidence>
<dbReference type="InterPro" id="IPR003716">
    <property type="entry name" value="DNA-dir_RNA_pol_omega"/>
</dbReference>
<dbReference type="OrthoDB" id="9796300at2"/>
<dbReference type="Pfam" id="PF01192">
    <property type="entry name" value="RNA_pol_Rpb6"/>
    <property type="match status" value="1"/>
</dbReference>
<comment type="function">
    <text evidence="11">Promotes RNA polymerase assembly. Latches the N- and C-terminal regions of the beta' subunit thereby facilitating its interaction with the beta and alpha subunits.</text>
</comment>
<keyword evidence="6 11" id="KW-0548">Nucleotidyltransferase</keyword>
<evidence type="ECO:0000256" key="5">
    <source>
        <dbReference type="ARBA" id="ARBA00022679"/>
    </source>
</evidence>
<dbReference type="AlphaFoldDB" id="A0A7X3MRK9"/>
<dbReference type="SMART" id="SM01409">
    <property type="entry name" value="RNA_pol_Rpb6"/>
    <property type="match status" value="1"/>
</dbReference>
<dbReference type="Proteomes" id="UP000436483">
    <property type="component" value="Unassembled WGS sequence"/>
</dbReference>
<dbReference type="NCBIfam" id="TIGR00690">
    <property type="entry name" value="rpoZ"/>
    <property type="match status" value="1"/>
</dbReference>
<proteinExistence type="inferred from homology"/>
<evidence type="ECO:0000313" key="14">
    <source>
        <dbReference type="Proteomes" id="UP000436483"/>
    </source>
</evidence>
<name>A0A7X3MRK9_9HYPH</name>
<dbReference type="EMBL" id="WURB01000006">
    <property type="protein sequence ID" value="MXQ11917.1"/>
    <property type="molecule type" value="Genomic_DNA"/>
</dbReference>
<evidence type="ECO:0000256" key="8">
    <source>
        <dbReference type="ARBA" id="ARBA00029924"/>
    </source>
</evidence>
<comment type="subunit">
    <text evidence="11">The RNAP catalytic core consists of 2 alpha, 1 beta, 1 beta' and 1 omega subunit. When a sigma factor is associated with the core the holoenzyme is formed, which can initiate transcription.</text>
</comment>
<evidence type="ECO:0000313" key="13">
    <source>
        <dbReference type="EMBL" id="MXQ11917.1"/>
    </source>
</evidence>
<evidence type="ECO:0000256" key="11">
    <source>
        <dbReference type="HAMAP-Rule" id="MF_00366"/>
    </source>
</evidence>
<comment type="similarity">
    <text evidence="1 11">Belongs to the RNA polymerase subunit omega family.</text>
</comment>
<dbReference type="PANTHER" id="PTHR34476">
    <property type="entry name" value="DNA-DIRECTED RNA POLYMERASE SUBUNIT OMEGA"/>
    <property type="match status" value="1"/>
</dbReference>
<dbReference type="HAMAP" id="MF_00366">
    <property type="entry name" value="RNApol_bact_RpoZ"/>
    <property type="match status" value="1"/>
</dbReference>
<keyword evidence="4 11" id="KW-0240">DNA-directed RNA polymerase</keyword>
<evidence type="ECO:0000256" key="7">
    <source>
        <dbReference type="ARBA" id="ARBA00023163"/>
    </source>
</evidence>